<reference evidence="3" key="1">
    <citation type="submission" date="2022-05" db="EMBL/GenBank/DDBJ databases">
        <authorList>
            <person name="Park J.-S."/>
        </authorList>
    </citation>
    <scope>NUCLEOTIDE SEQUENCE</scope>
    <source>
        <strain evidence="3">2012CJ41-6</strain>
    </source>
</reference>
<keyword evidence="4" id="KW-1185">Reference proteome</keyword>
<evidence type="ECO:0000256" key="1">
    <source>
        <dbReference type="SAM" id="Phobius"/>
    </source>
</evidence>
<dbReference type="Proteomes" id="UP001203880">
    <property type="component" value="Unassembled WGS sequence"/>
</dbReference>
<dbReference type="EMBL" id="JAMFMB010000004">
    <property type="protein sequence ID" value="MCL6282939.1"/>
    <property type="molecule type" value="Genomic_DNA"/>
</dbReference>
<dbReference type="CDD" id="cd00757">
    <property type="entry name" value="ThiF_MoeB_HesA_family"/>
    <property type="match status" value="1"/>
</dbReference>
<dbReference type="InterPro" id="IPR045886">
    <property type="entry name" value="ThiF/MoeB/HesA"/>
</dbReference>
<dbReference type="Pfam" id="PF00899">
    <property type="entry name" value="ThiF"/>
    <property type="match status" value="1"/>
</dbReference>
<dbReference type="RefSeq" id="WP_249707451.1">
    <property type="nucleotide sequence ID" value="NZ_JAMFMB010000004.1"/>
</dbReference>
<evidence type="ECO:0000259" key="2">
    <source>
        <dbReference type="Pfam" id="PF00899"/>
    </source>
</evidence>
<keyword evidence="3" id="KW-0808">Transferase</keyword>
<keyword evidence="1" id="KW-0472">Membrane</keyword>
<dbReference type="PANTHER" id="PTHR10953:SF102">
    <property type="entry name" value="ADENYLYLTRANSFERASE AND SULFURTRANSFERASE MOCS3"/>
    <property type="match status" value="1"/>
</dbReference>
<gene>
    <name evidence="3" type="primary">moeB</name>
    <name evidence="3" type="ORF">M3P21_05275</name>
</gene>
<dbReference type="InterPro" id="IPR000594">
    <property type="entry name" value="ThiF_NAD_FAD-bd"/>
</dbReference>
<feature type="transmembrane region" description="Helical" evidence="1">
    <location>
        <begin position="58"/>
        <end position="76"/>
    </location>
</feature>
<evidence type="ECO:0000313" key="4">
    <source>
        <dbReference type="Proteomes" id="UP001203880"/>
    </source>
</evidence>
<dbReference type="SUPFAM" id="SSF69572">
    <property type="entry name" value="Activating enzymes of the ubiquitin-like proteins"/>
    <property type="match status" value="1"/>
</dbReference>
<keyword evidence="1" id="KW-1133">Transmembrane helix</keyword>
<accession>A0ABT0PZ85</accession>
<dbReference type="Gene3D" id="3.40.50.720">
    <property type="entry name" value="NAD(P)-binding Rossmann-like Domain"/>
    <property type="match status" value="1"/>
</dbReference>
<sequence length="347" mass="36855">MLLVFAVAAALWGLGWVLDVPRRSRIGVVAGLFLVVICLQLLLPDGHPVREMTGTSPALWLLLAGFGAVAVFYGRFVSGMRAKVLNAEREGPAKPGGAFSDTELERYARHIVLRELGGPGQKRLKQARVLVIGAGGLGAPALQYLAAAGAATIGVIDDDVVENANLQRQVIHRDADIGMPKVFSAKQAMEAQNPNVVVRPYHRRLTEEIAAELFADYDLILDGSDNFDTRYLANRVAVAQGKPLISGALSQWEGQISVFDPQFAGPCYQCIFPEAPAAGLAPSCAEAGVIGPLPGVIGSMMALEAIKVITGAGAPLRGEMLIYDGLYGETRKIALKRRDDCPVCGAA</sequence>
<name>A0ABT0PZ85_9RHOB</name>
<feature type="domain" description="THIF-type NAD/FAD binding fold" evidence="2">
    <location>
        <begin position="107"/>
        <end position="343"/>
    </location>
</feature>
<dbReference type="GO" id="GO:0016779">
    <property type="term" value="F:nucleotidyltransferase activity"/>
    <property type="evidence" value="ECO:0007669"/>
    <property type="project" value="UniProtKB-KW"/>
</dbReference>
<evidence type="ECO:0000313" key="3">
    <source>
        <dbReference type="EMBL" id="MCL6282939.1"/>
    </source>
</evidence>
<dbReference type="PANTHER" id="PTHR10953">
    <property type="entry name" value="UBIQUITIN-ACTIVATING ENZYME E1"/>
    <property type="match status" value="1"/>
</dbReference>
<organism evidence="3 4">
    <name type="scientific">Ruegeria spongiae</name>
    <dbReference type="NCBI Taxonomy" id="2942209"/>
    <lineage>
        <taxon>Bacteria</taxon>
        <taxon>Pseudomonadati</taxon>
        <taxon>Pseudomonadota</taxon>
        <taxon>Alphaproteobacteria</taxon>
        <taxon>Rhodobacterales</taxon>
        <taxon>Roseobacteraceae</taxon>
        <taxon>Ruegeria</taxon>
    </lineage>
</organism>
<keyword evidence="3" id="KW-0548">Nucleotidyltransferase</keyword>
<proteinExistence type="predicted"/>
<dbReference type="InterPro" id="IPR035985">
    <property type="entry name" value="Ubiquitin-activating_enz"/>
</dbReference>
<comment type="caution">
    <text evidence="3">The sequence shown here is derived from an EMBL/GenBank/DDBJ whole genome shotgun (WGS) entry which is preliminary data.</text>
</comment>
<dbReference type="NCBIfam" id="NF004281">
    <property type="entry name" value="PRK05690.1"/>
    <property type="match status" value="1"/>
</dbReference>
<protein>
    <submittedName>
        <fullName evidence="3">Molybdopterin-synthase adenylyltransferase MoeB</fullName>
    </submittedName>
</protein>
<feature type="transmembrane region" description="Helical" evidence="1">
    <location>
        <begin position="27"/>
        <end position="46"/>
    </location>
</feature>
<keyword evidence="1" id="KW-0812">Transmembrane</keyword>